<dbReference type="AlphaFoldDB" id="A0A0R1JKN6"/>
<dbReference type="STRING" id="1291734.FD02_GL002017"/>
<name>A0A0R1JKN6_9LACO</name>
<organism evidence="1 2">
    <name type="scientific">Lacticaseibacillus nasuensis JCM 17158</name>
    <dbReference type="NCBI Taxonomy" id="1291734"/>
    <lineage>
        <taxon>Bacteria</taxon>
        <taxon>Bacillati</taxon>
        <taxon>Bacillota</taxon>
        <taxon>Bacilli</taxon>
        <taxon>Lactobacillales</taxon>
        <taxon>Lactobacillaceae</taxon>
        <taxon>Lacticaseibacillus</taxon>
    </lineage>
</organism>
<evidence type="ECO:0000313" key="1">
    <source>
        <dbReference type="EMBL" id="KRK71772.1"/>
    </source>
</evidence>
<protein>
    <recommendedName>
        <fullName evidence="3">DUF3284 domain-containing protein</fullName>
    </recommendedName>
</protein>
<evidence type="ECO:0008006" key="3">
    <source>
        <dbReference type="Google" id="ProtNLM"/>
    </source>
</evidence>
<dbReference type="PATRIC" id="fig|1291734.4.peg.2068"/>
<accession>A0A0R1JKN6</accession>
<dbReference type="Gene3D" id="3.30.530.20">
    <property type="match status" value="1"/>
</dbReference>
<dbReference type="InterPro" id="IPR021701">
    <property type="entry name" value="DUF3284"/>
</dbReference>
<gene>
    <name evidence="1" type="ORF">FD02_GL002017</name>
</gene>
<dbReference type="SUPFAM" id="SSF55961">
    <property type="entry name" value="Bet v1-like"/>
    <property type="match status" value="1"/>
</dbReference>
<proteinExistence type="predicted"/>
<comment type="caution">
    <text evidence="1">The sequence shown here is derived from an EMBL/GenBank/DDBJ whole genome shotgun (WGS) entry which is preliminary data.</text>
</comment>
<dbReference type="EMBL" id="AZDJ01000026">
    <property type="protein sequence ID" value="KRK71772.1"/>
    <property type="molecule type" value="Genomic_DNA"/>
</dbReference>
<dbReference type="Proteomes" id="UP000051804">
    <property type="component" value="Unassembled WGS sequence"/>
</dbReference>
<reference evidence="1 2" key="1">
    <citation type="journal article" date="2015" name="Genome Announc.">
        <title>Expanding the biotechnology potential of lactobacilli through comparative genomics of 213 strains and associated genera.</title>
        <authorList>
            <person name="Sun Z."/>
            <person name="Harris H.M."/>
            <person name="McCann A."/>
            <person name="Guo C."/>
            <person name="Argimon S."/>
            <person name="Zhang W."/>
            <person name="Yang X."/>
            <person name="Jeffery I.B."/>
            <person name="Cooney J.C."/>
            <person name="Kagawa T.F."/>
            <person name="Liu W."/>
            <person name="Song Y."/>
            <person name="Salvetti E."/>
            <person name="Wrobel A."/>
            <person name="Rasinkangas P."/>
            <person name="Parkhill J."/>
            <person name="Rea M.C."/>
            <person name="O'Sullivan O."/>
            <person name="Ritari J."/>
            <person name="Douillard F.P."/>
            <person name="Paul Ross R."/>
            <person name="Yang R."/>
            <person name="Briner A.E."/>
            <person name="Felis G.E."/>
            <person name="de Vos W.M."/>
            <person name="Barrangou R."/>
            <person name="Klaenhammer T.R."/>
            <person name="Caufield P.W."/>
            <person name="Cui Y."/>
            <person name="Zhang H."/>
            <person name="O'Toole P.W."/>
        </authorList>
    </citation>
    <scope>NUCLEOTIDE SEQUENCE [LARGE SCALE GENOMIC DNA]</scope>
    <source>
        <strain evidence="1 2">JCM 17158</strain>
    </source>
</reference>
<sequence length="136" mass="15049">MKHVQTVNLPPRALFNRLMHSVQADIRQHTALTPPVSRLQGFEYTKPLGQTQSRIRISVVVPGQTYAYTAMAGGATYAVSYQLVPTADGQTQVTYTESTQFADRIRQLNATVVGVLLGRGRKRRVSQLLHAIEATN</sequence>
<dbReference type="InterPro" id="IPR023393">
    <property type="entry name" value="START-like_dom_sf"/>
</dbReference>
<dbReference type="RefSeq" id="WP_056951304.1">
    <property type="nucleotide sequence ID" value="NZ_AZDJ01000026.1"/>
</dbReference>
<dbReference type="Pfam" id="PF11687">
    <property type="entry name" value="DUF3284"/>
    <property type="match status" value="1"/>
</dbReference>
<dbReference type="OrthoDB" id="2361512at2"/>
<keyword evidence="2" id="KW-1185">Reference proteome</keyword>
<evidence type="ECO:0000313" key="2">
    <source>
        <dbReference type="Proteomes" id="UP000051804"/>
    </source>
</evidence>